<organism evidence="3 4">
    <name type="scientific">Roseateles amylovorans</name>
    <dbReference type="NCBI Taxonomy" id="2978473"/>
    <lineage>
        <taxon>Bacteria</taxon>
        <taxon>Pseudomonadati</taxon>
        <taxon>Pseudomonadota</taxon>
        <taxon>Betaproteobacteria</taxon>
        <taxon>Burkholderiales</taxon>
        <taxon>Sphaerotilaceae</taxon>
        <taxon>Roseateles</taxon>
    </lineage>
</organism>
<reference evidence="3" key="1">
    <citation type="submission" date="2022-10" db="EMBL/GenBank/DDBJ databases">
        <title>Characterization and whole genome sequencing of a new Roseateles species, isolated from fresh water.</title>
        <authorList>
            <person name="Guliayeva D.Y."/>
            <person name="Akhremchuk A.E."/>
            <person name="Sikolenko M.A."/>
            <person name="Valentovich L.N."/>
            <person name="Sidarenka A.V."/>
        </authorList>
    </citation>
    <scope>NUCLEOTIDE SEQUENCE</scope>
    <source>
        <strain evidence="3">BIM B-1768</strain>
    </source>
</reference>
<dbReference type="InterPro" id="IPR003331">
    <property type="entry name" value="UDP_GlcNAc_Epimerase_2_dom"/>
</dbReference>
<dbReference type="EC" id="5.1.3.14" evidence="3"/>
<dbReference type="NCBIfam" id="TIGR00236">
    <property type="entry name" value="wecB"/>
    <property type="match status" value="1"/>
</dbReference>
<proteinExistence type="inferred from homology"/>
<dbReference type="RefSeq" id="WP_261760814.1">
    <property type="nucleotide sequence ID" value="NZ_CP104562.2"/>
</dbReference>
<dbReference type="SUPFAM" id="SSF53756">
    <property type="entry name" value="UDP-Glycosyltransferase/glycogen phosphorylase"/>
    <property type="match status" value="1"/>
</dbReference>
<dbReference type="GO" id="GO:0008761">
    <property type="term" value="F:UDP-N-acetylglucosamine 2-epimerase activity"/>
    <property type="evidence" value="ECO:0007669"/>
    <property type="project" value="UniProtKB-EC"/>
</dbReference>
<evidence type="ECO:0000256" key="1">
    <source>
        <dbReference type="RuleBase" id="RU003513"/>
    </source>
</evidence>
<sequence length="374" mass="42562">MTVVGTRPEIIRLSRTIDKLDHYCEHVLVHTGQNYDYELNEVFFSDLGIRKPDHFLEAAGATAAETIAQVIMNVDKVIELTRPDAILILGDTNSCLAAIAAKRRKVPIFHMEAGNRCFDFRVPEEINRRIVDHTADINLTYSQIARDYLLRENLPPDQVICTGSPMREVIEFYRDGIEASDVLVRQDLSAGKYFVVSAHREENVDSAENLQRLLTLLNTLAERYDEPVIVSTHPRTRKRLEQLGDALRVHSRVQFMKPFGFLDYVHLQTRARAVLSDSGTITEESSILNFPALNLREVHERPEGVEEAAVMMVGLDVGRVMDGLRVLEDQPRGDERLLQLVKDYAPANVSDKVLRIIISYTDFVNRKVWKKPQG</sequence>
<dbReference type="PANTHER" id="PTHR43174:SF1">
    <property type="entry name" value="UDP-N-ACETYLGLUCOSAMINE 2-EPIMERASE"/>
    <property type="match status" value="1"/>
</dbReference>
<keyword evidence="1 3" id="KW-0413">Isomerase</keyword>
<dbReference type="CDD" id="cd03786">
    <property type="entry name" value="GTB_UDP-GlcNAc_2-Epimerase"/>
    <property type="match status" value="1"/>
</dbReference>
<accession>A0ABY6B745</accession>
<dbReference type="Gene3D" id="3.40.50.2000">
    <property type="entry name" value="Glycogen Phosphorylase B"/>
    <property type="match status" value="2"/>
</dbReference>
<dbReference type="Pfam" id="PF02350">
    <property type="entry name" value="Epimerase_2"/>
    <property type="match status" value="1"/>
</dbReference>
<keyword evidence="4" id="KW-1185">Reference proteome</keyword>
<dbReference type="Proteomes" id="UP001064933">
    <property type="component" value="Chromosome"/>
</dbReference>
<evidence type="ECO:0000313" key="4">
    <source>
        <dbReference type="Proteomes" id="UP001064933"/>
    </source>
</evidence>
<comment type="similarity">
    <text evidence="1">Belongs to the UDP-N-acetylglucosamine 2-epimerase family.</text>
</comment>
<dbReference type="InterPro" id="IPR029767">
    <property type="entry name" value="WecB-like"/>
</dbReference>
<dbReference type="PANTHER" id="PTHR43174">
    <property type="entry name" value="UDP-N-ACETYLGLUCOSAMINE 2-EPIMERASE"/>
    <property type="match status" value="1"/>
</dbReference>
<protein>
    <submittedName>
        <fullName evidence="3">UDP-N-acetylglucosamine 2-epimerase (Non-hydrolyzing)</fullName>
        <ecNumber evidence="3">5.1.3.14</ecNumber>
    </submittedName>
</protein>
<gene>
    <name evidence="3" type="primary">wecB</name>
    <name evidence="3" type="ORF">N4261_22080</name>
</gene>
<evidence type="ECO:0000259" key="2">
    <source>
        <dbReference type="Pfam" id="PF02350"/>
    </source>
</evidence>
<feature type="domain" description="UDP-N-acetylglucosamine 2-epimerase" evidence="2">
    <location>
        <begin position="23"/>
        <end position="357"/>
    </location>
</feature>
<evidence type="ECO:0000313" key="3">
    <source>
        <dbReference type="EMBL" id="UXH80996.1"/>
    </source>
</evidence>
<name>A0ABY6B745_9BURK</name>
<dbReference type="EMBL" id="CP104562">
    <property type="protein sequence ID" value="UXH80996.1"/>
    <property type="molecule type" value="Genomic_DNA"/>
</dbReference>